<dbReference type="FunFam" id="3.40.50.720:FF:000036">
    <property type="entry name" value="Glutathione-regulated potassium-efflux system protein KefB"/>
    <property type="match status" value="1"/>
</dbReference>
<evidence type="ECO:0000256" key="1">
    <source>
        <dbReference type="ARBA" id="ARBA00003198"/>
    </source>
</evidence>
<dbReference type="Pfam" id="PF00999">
    <property type="entry name" value="Na_H_Exchanger"/>
    <property type="match status" value="1"/>
</dbReference>
<sequence>MRVTAAALVVALLAAAVQAGDQNGVFAPCTDAKIQRRDGFAFGIAFSSYESFFSNGVKLSPCDSRLSLSSNGAQLAVFRPKVDEISLLTINTSNNPLVTSGGYMVAFAGKKYAARSLPAFIGNSTYAVTSFTLVLEFHKGTLQNLYWKRDGCASCKGKSSFVCLNNQDCAIKTSSCKTQGGAVDCSIVSSLTSRSESGTVWEAMADCHYLKGSLLGCLSNSVKACSSHNIHLNILYSHNQRLPVQSSALLHKCSHLEFAQRNTRWGYSLSSRQKCISLRCSYNYNGRKTCRRRFQIKAQLDVAGAIDVINDLGFDTLTFLGVTVLVVPAFRMIKASPILGFFCAGVVLNQFGLIRNLTDVKLLSEWGILFLLFEMGLELSLARLKALAKFAFGLGLTQVVLSTLAFTAFELPPNGAVGTKILQFFFNSRPDLVNIRSIDEAIVIGAALSLSSSAFVLQLLAEKGELPTRFGSATLGVLLLQDIAVVPLLVILPVLESQNLAKESIWPMLAAESLKALGGLGLLSLGGKYFLRRIFEVVAESRSSEAFVALCLLTVSATSLLTQMLGFSDTLGAFLAGALLAETNFRTQIEADIRPFRGLLLGLFFVTTGTSIDMQLLFREWPNVLSLLAGLIVIKTIIITAIGPRVGLTLQESVRIGLLLSQGGEFGFVVFSLANRLGVLPLELNKLLIIVVVLSMALTPWLNEIGRKAAEILDEKLQGKEKGADMISFNATEPVVIVGFGQMGQVLANFLSTPLASEDDNLGLPYVAFDLDLGVVKAARKLGFPILYGDGSRPAVLQSAGISSPKAVMVMYTGKSRTMEAVQRIRLAFPAVPIYARAQDVAHLLDLKKAGATDAILENAETSLQLGSKLLRGLGVMSDDVTFLRQLMRDSMELQAQEELNRSDDRDFDVMKPLQVRVTDLVQAKSDRALTSRSEQSLSLDRPDVEFPEKDQPCEVEMLNDQGGHEGLENEYEELDHDDGVKYCQLESDIGLSSIKDDVEGDGKTLDHSIPYNELR</sequence>
<comment type="function">
    <text evidence="1">May function as sodium-coupled metabolite transporter across the chloroplast envelope.</text>
</comment>
<evidence type="ECO:0000256" key="2">
    <source>
        <dbReference type="ARBA" id="ARBA00004119"/>
    </source>
</evidence>
<accession>A0AAV8QVY3</accession>
<comment type="caution">
    <text evidence="16">The sequence shown here is derived from an EMBL/GenBank/DDBJ whole genome shotgun (WGS) entry which is preliminary data.</text>
</comment>
<dbReference type="GO" id="GO:0012505">
    <property type="term" value="C:endomembrane system"/>
    <property type="evidence" value="ECO:0007669"/>
    <property type="project" value="UniProtKB-SubCell"/>
</dbReference>
<keyword evidence="14" id="KW-0732">Signal</keyword>
<keyword evidence="9 13" id="KW-1133">Transmembrane helix</keyword>
<dbReference type="AlphaFoldDB" id="A0AAV8QVY3"/>
<dbReference type="InterPro" id="IPR003148">
    <property type="entry name" value="RCK_N"/>
</dbReference>
<protein>
    <recommendedName>
        <fullName evidence="15">RCK N-terminal domain-containing protein</fullName>
    </recommendedName>
</protein>
<keyword evidence="6" id="KW-0633">Potassium transport</keyword>
<feature type="transmembrane region" description="Helical" evidence="13">
    <location>
        <begin position="473"/>
        <end position="492"/>
    </location>
</feature>
<dbReference type="GO" id="GO:1902600">
    <property type="term" value="P:proton transmembrane transport"/>
    <property type="evidence" value="ECO:0007669"/>
    <property type="project" value="InterPro"/>
</dbReference>
<feature type="transmembrane region" description="Helical" evidence="13">
    <location>
        <begin position="599"/>
        <end position="618"/>
    </location>
</feature>
<evidence type="ECO:0000256" key="3">
    <source>
        <dbReference type="ARBA" id="ARBA00004127"/>
    </source>
</evidence>
<evidence type="ECO:0000256" key="11">
    <source>
        <dbReference type="ARBA" id="ARBA00023136"/>
    </source>
</evidence>
<evidence type="ECO:0000256" key="12">
    <source>
        <dbReference type="SAM" id="MobiDB-lite"/>
    </source>
</evidence>
<dbReference type="InterPro" id="IPR006153">
    <property type="entry name" value="Cation/H_exchanger_TM"/>
</dbReference>
<dbReference type="Gene3D" id="3.40.50.720">
    <property type="entry name" value="NAD(P)-binding Rossmann-like Domain"/>
    <property type="match status" value="1"/>
</dbReference>
<gene>
    <name evidence="16" type="ORF">OPV22_024112</name>
</gene>
<reference evidence="16 17" key="1">
    <citation type="submission" date="2022-12" db="EMBL/GenBank/DDBJ databases">
        <title>Chromosome-scale assembly of the Ensete ventricosum genome.</title>
        <authorList>
            <person name="Dussert Y."/>
            <person name="Stocks J."/>
            <person name="Wendawek A."/>
            <person name="Woldeyes F."/>
            <person name="Nichols R.A."/>
            <person name="Borrell J.S."/>
        </authorList>
    </citation>
    <scope>NUCLEOTIDE SEQUENCE [LARGE SCALE GENOMIC DNA]</scope>
    <source>
        <strain evidence="17">cv. Maze</strain>
        <tissue evidence="16">Seeds</tissue>
    </source>
</reference>
<feature type="transmembrane region" description="Helical" evidence="13">
    <location>
        <begin position="546"/>
        <end position="565"/>
    </location>
</feature>
<feature type="compositionally biased region" description="Basic and acidic residues" evidence="12">
    <location>
        <begin position="995"/>
        <end position="1007"/>
    </location>
</feature>
<keyword evidence="10" id="KW-0406">Ion transport</keyword>
<feature type="domain" description="RCK N-terminal" evidence="15">
    <location>
        <begin position="732"/>
        <end position="857"/>
    </location>
</feature>
<dbReference type="GO" id="GO:0009941">
    <property type="term" value="C:chloroplast envelope"/>
    <property type="evidence" value="ECO:0007669"/>
    <property type="project" value="UniProtKB-SubCell"/>
</dbReference>
<feature type="chain" id="PRO_5043417756" description="RCK N-terminal domain-containing protein" evidence="14">
    <location>
        <begin position="20"/>
        <end position="1016"/>
    </location>
</feature>
<dbReference type="Gene3D" id="1.20.1530.20">
    <property type="match status" value="1"/>
</dbReference>
<evidence type="ECO:0000256" key="6">
    <source>
        <dbReference type="ARBA" id="ARBA00022538"/>
    </source>
</evidence>
<dbReference type="Pfam" id="PF02254">
    <property type="entry name" value="TrkA_N"/>
    <property type="match status" value="1"/>
</dbReference>
<dbReference type="PROSITE" id="PS51201">
    <property type="entry name" value="RCK_N"/>
    <property type="match status" value="1"/>
</dbReference>
<feature type="signal peptide" evidence="14">
    <location>
        <begin position="1"/>
        <end position="19"/>
    </location>
</feature>
<evidence type="ECO:0000313" key="16">
    <source>
        <dbReference type="EMBL" id="KAJ8480385.1"/>
    </source>
</evidence>
<dbReference type="GO" id="GO:0016020">
    <property type="term" value="C:membrane"/>
    <property type="evidence" value="ECO:0007669"/>
    <property type="project" value="InterPro"/>
</dbReference>
<dbReference type="EMBL" id="JAQQAF010000006">
    <property type="protein sequence ID" value="KAJ8480385.1"/>
    <property type="molecule type" value="Genomic_DNA"/>
</dbReference>
<comment type="subcellular location">
    <subcellularLocation>
        <location evidence="3">Endomembrane system</location>
        <topology evidence="3">Multi-pass membrane protein</topology>
    </subcellularLocation>
    <subcellularLocation>
        <location evidence="2">Plastid</location>
        <location evidence="2">Chloroplast envelope</location>
    </subcellularLocation>
</comment>
<feature type="transmembrane region" description="Helical" evidence="13">
    <location>
        <begin position="441"/>
        <end position="461"/>
    </location>
</feature>
<dbReference type="Proteomes" id="UP001222027">
    <property type="component" value="Unassembled WGS sequence"/>
</dbReference>
<dbReference type="FunFam" id="1.20.1530.20:FF:000011">
    <property type="entry name" value="K(+) efflux antiporter 3, chloroplastic"/>
    <property type="match status" value="1"/>
</dbReference>
<feature type="transmembrane region" description="Helical" evidence="13">
    <location>
        <begin position="391"/>
        <end position="409"/>
    </location>
</feature>
<evidence type="ECO:0000256" key="10">
    <source>
        <dbReference type="ARBA" id="ARBA00023065"/>
    </source>
</evidence>
<keyword evidence="17" id="KW-1185">Reference proteome</keyword>
<feature type="transmembrane region" description="Helical" evidence="13">
    <location>
        <begin position="624"/>
        <end position="644"/>
    </location>
</feature>
<keyword evidence="7 13" id="KW-0812">Transmembrane</keyword>
<evidence type="ECO:0000256" key="14">
    <source>
        <dbReference type="SAM" id="SignalP"/>
    </source>
</evidence>
<dbReference type="PANTHER" id="PTHR46157">
    <property type="entry name" value="K(+) EFFLUX ANTIPORTER 3, CHLOROPLASTIC"/>
    <property type="match status" value="1"/>
</dbReference>
<feature type="region of interest" description="Disordered" evidence="12">
    <location>
        <begin position="995"/>
        <end position="1016"/>
    </location>
</feature>
<evidence type="ECO:0000259" key="15">
    <source>
        <dbReference type="PROSITE" id="PS51201"/>
    </source>
</evidence>
<evidence type="ECO:0000256" key="5">
    <source>
        <dbReference type="ARBA" id="ARBA00022449"/>
    </source>
</evidence>
<organism evidence="16 17">
    <name type="scientific">Ensete ventricosum</name>
    <name type="common">Abyssinian banana</name>
    <name type="synonym">Musa ensete</name>
    <dbReference type="NCBI Taxonomy" id="4639"/>
    <lineage>
        <taxon>Eukaryota</taxon>
        <taxon>Viridiplantae</taxon>
        <taxon>Streptophyta</taxon>
        <taxon>Embryophyta</taxon>
        <taxon>Tracheophyta</taxon>
        <taxon>Spermatophyta</taxon>
        <taxon>Magnoliopsida</taxon>
        <taxon>Liliopsida</taxon>
        <taxon>Zingiberales</taxon>
        <taxon>Musaceae</taxon>
        <taxon>Ensete</taxon>
    </lineage>
</organism>
<evidence type="ECO:0000256" key="4">
    <source>
        <dbReference type="ARBA" id="ARBA00022448"/>
    </source>
</evidence>
<proteinExistence type="predicted"/>
<keyword evidence="11 13" id="KW-0472">Membrane</keyword>
<dbReference type="GO" id="GO:0015297">
    <property type="term" value="F:antiporter activity"/>
    <property type="evidence" value="ECO:0007669"/>
    <property type="project" value="UniProtKB-KW"/>
</dbReference>
<evidence type="ECO:0000256" key="9">
    <source>
        <dbReference type="ARBA" id="ARBA00022989"/>
    </source>
</evidence>
<dbReference type="GO" id="GO:0006813">
    <property type="term" value="P:potassium ion transport"/>
    <property type="evidence" value="ECO:0007669"/>
    <property type="project" value="UniProtKB-KW"/>
</dbReference>
<feature type="transmembrane region" description="Helical" evidence="13">
    <location>
        <begin position="504"/>
        <end position="525"/>
    </location>
</feature>
<keyword evidence="8" id="KW-0630">Potassium</keyword>
<evidence type="ECO:0000256" key="13">
    <source>
        <dbReference type="SAM" id="Phobius"/>
    </source>
</evidence>
<evidence type="ECO:0000256" key="7">
    <source>
        <dbReference type="ARBA" id="ARBA00022692"/>
    </source>
</evidence>
<evidence type="ECO:0000313" key="17">
    <source>
        <dbReference type="Proteomes" id="UP001222027"/>
    </source>
</evidence>
<keyword evidence="4" id="KW-0813">Transport</keyword>
<dbReference type="SUPFAM" id="SSF51735">
    <property type="entry name" value="NAD(P)-binding Rossmann-fold domains"/>
    <property type="match status" value="1"/>
</dbReference>
<name>A0AAV8QVY3_ENSVE</name>
<keyword evidence="5" id="KW-0050">Antiport</keyword>
<dbReference type="InterPro" id="IPR036291">
    <property type="entry name" value="NAD(P)-bd_dom_sf"/>
</dbReference>
<evidence type="ECO:0000256" key="8">
    <source>
        <dbReference type="ARBA" id="ARBA00022958"/>
    </source>
</evidence>
<dbReference type="InterPro" id="IPR038770">
    <property type="entry name" value="Na+/solute_symporter_sf"/>
</dbReference>
<dbReference type="PANTHER" id="PTHR46157:SF4">
    <property type="entry name" value="K(+) EFFLUX ANTIPORTER 3, CHLOROPLASTIC"/>
    <property type="match status" value="1"/>
</dbReference>
<feature type="transmembrane region" description="Helical" evidence="13">
    <location>
        <begin position="337"/>
        <end position="354"/>
    </location>
</feature>